<dbReference type="GO" id="GO:0004148">
    <property type="term" value="F:dihydrolipoyl dehydrogenase (NADH) activity"/>
    <property type="evidence" value="ECO:0007669"/>
    <property type="project" value="TreeGrafter"/>
</dbReference>
<evidence type="ECO:0008006" key="9">
    <source>
        <dbReference type="Google" id="ProtNLM"/>
    </source>
</evidence>
<dbReference type="GO" id="GO:0006103">
    <property type="term" value="P:2-oxoglutarate metabolic process"/>
    <property type="evidence" value="ECO:0007669"/>
    <property type="project" value="TreeGrafter"/>
</dbReference>
<dbReference type="InterPro" id="IPR016156">
    <property type="entry name" value="FAD/NAD-linked_Rdtase_dimer_sf"/>
</dbReference>
<name>A0A133UHB5_9EURY</name>
<dbReference type="Proteomes" id="UP000070657">
    <property type="component" value="Unassembled WGS sequence"/>
</dbReference>
<dbReference type="Pfam" id="PF02852">
    <property type="entry name" value="Pyr_redox_dim"/>
    <property type="match status" value="1"/>
</dbReference>
<feature type="domain" description="Pyridine nucleotide-disulphide oxidoreductase dimerisation" evidence="5">
    <location>
        <begin position="341"/>
        <end position="449"/>
    </location>
</feature>
<evidence type="ECO:0000313" key="7">
    <source>
        <dbReference type="EMBL" id="KXA93601.1"/>
    </source>
</evidence>
<dbReference type="PIRSF" id="PIRSF000350">
    <property type="entry name" value="Mercury_reductase_MerA"/>
    <property type="match status" value="1"/>
</dbReference>
<dbReference type="PANTHER" id="PTHR22912:SF151">
    <property type="entry name" value="DIHYDROLIPOYL DEHYDROGENASE, MITOCHONDRIAL"/>
    <property type="match status" value="1"/>
</dbReference>
<evidence type="ECO:0000256" key="2">
    <source>
        <dbReference type="ARBA" id="ARBA00022630"/>
    </source>
</evidence>
<protein>
    <recommendedName>
        <fullName evidence="9">Dihydrolipoyl dehydrogenase</fullName>
    </recommendedName>
</protein>
<dbReference type="InterPro" id="IPR004099">
    <property type="entry name" value="Pyr_nucl-diS_OxRdtase_dimer"/>
</dbReference>
<dbReference type="Gene3D" id="3.30.390.30">
    <property type="match status" value="1"/>
</dbReference>
<comment type="caution">
    <text evidence="7">The sequence shown here is derived from an EMBL/GenBank/DDBJ whole genome shotgun (WGS) entry which is preliminary data.</text>
</comment>
<proteinExistence type="inferred from homology"/>
<keyword evidence="3" id="KW-0274">FAD</keyword>
<evidence type="ECO:0000256" key="3">
    <source>
        <dbReference type="ARBA" id="ARBA00022827"/>
    </source>
</evidence>
<gene>
    <name evidence="7" type="ORF">AKJ66_01605</name>
</gene>
<dbReference type="PATRIC" id="fig|1698265.3.peg.158"/>
<dbReference type="Gene3D" id="3.50.50.60">
    <property type="entry name" value="FAD/NAD(P)-binding domain"/>
    <property type="match status" value="2"/>
</dbReference>
<evidence type="ECO:0000256" key="4">
    <source>
        <dbReference type="ARBA" id="ARBA00023027"/>
    </source>
</evidence>
<dbReference type="InterPro" id="IPR001100">
    <property type="entry name" value="Pyr_nuc-diS_OxRdtase"/>
</dbReference>
<dbReference type="Pfam" id="PF07992">
    <property type="entry name" value="Pyr_redox_2"/>
    <property type="match status" value="1"/>
</dbReference>
<dbReference type="GO" id="GO:0050660">
    <property type="term" value="F:flavin adenine dinucleotide binding"/>
    <property type="evidence" value="ECO:0007669"/>
    <property type="project" value="TreeGrafter"/>
</dbReference>
<keyword evidence="8" id="KW-1185">Reference proteome</keyword>
<dbReference type="PRINTS" id="PR00368">
    <property type="entry name" value="FADPNR"/>
</dbReference>
<keyword evidence="2" id="KW-0285">Flavoprotein</keyword>
<dbReference type="InterPro" id="IPR050151">
    <property type="entry name" value="Class-I_Pyr_Nuc-Dis_Oxidored"/>
</dbReference>
<dbReference type="PANTHER" id="PTHR22912">
    <property type="entry name" value="DISULFIDE OXIDOREDUCTASE"/>
    <property type="match status" value="1"/>
</dbReference>
<dbReference type="InterPro" id="IPR023753">
    <property type="entry name" value="FAD/NAD-binding_dom"/>
</dbReference>
<dbReference type="AlphaFoldDB" id="A0A133UHB5"/>
<dbReference type="SUPFAM" id="SSF55424">
    <property type="entry name" value="FAD/NAD-linked reductases, dimerisation (C-terminal) domain"/>
    <property type="match status" value="1"/>
</dbReference>
<keyword evidence="4" id="KW-0520">NAD</keyword>
<dbReference type="NCBIfam" id="NF004947">
    <property type="entry name" value="PRK06292.2-5"/>
    <property type="match status" value="1"/>
</dbReference>
<evidence type="ECO:0000256" key="1">
    <source>
        <dbReference type="ARBA" id="ARBA00007532"/>
    </source>
</evidence>
<sequence>MEEYDVLVVGSGAGMNIASRVIEEGLEVAVVDKDPIGGTCMNRGCVPSKVMIYPADIIQEAREAERLGVKFSDPDIDFHRIMERTRKSYLPNRKKMEDSVKNTENLTFYNETGRFIDDYIMEVDGEKIKADKIFLFSGSRPIIPPIEGIDGIDYLTNRNIFDISEKPESLIIIGGGYIGIEFAHFFSSVGTDVTVVELMDSLLPGLDSDITDLLEEKLSSRMNILTGHKVTEVGEKDGEKFIIAESSESEKEKELTAESVLVAVGRRSNADLLEVENTGVETDEKGWIKVNDYLETDKKNIWAGGDATGEYMFRHLANYDASVAWHNAFTDHKMKVDYHAVPYAVFTHPQIAGVGLGVEEAKKEHEILVTKGRYKDTARGYAMGDVEGFCKIIIDANEGTILGAHIIGPQASVLIHEIINLMYAGDGSIDPLYDALHIHPSLSEVVSWSLGNWEKL</sequence>
<evidence type="ECO:0000259" key="5">
    <source>
        <dbReference type="Pfam" id="PF02852"/>
    </source>
</evidence>
<evidence type="ECO:0000259" key="6">
    <source>
        <dbReference type="Pfam" id="PF07992"/>
    </source>
</evidence>
<evidence type="ECO:0000313" key="8">
    <source>
        <dbReference type="Proteomes" id="UP000070657"/>
    </source>
</evidence>
<organism evidence="7 8">
    <name type="scientific">candidate division MSBL1 archaeon SCGC-AAA259E22</name>
    <dbReference type="NCBI Taxonomy" id="1698265"/>
    <lineage>
        <taxon>Archaea</taxon>
        <taxon>Methanobacteriati</taxon>
        <taxon>Methanobacteriota</taxon>
        <taxon>candidate division MSBL1</taxon>
    </lineage>
</organism>
<dbReference type="SUPFAM" id="SSF51905">
    <property type="entry name" value="FAD/NAD(P)-binding domain"/>
    <property type="match status" value="1"/>
</dbReference>
<reference evidence="7 8" key="1">
    <citation type="journal article" date="2016" name="Sci. Rep.">
        <title>Metabolic traits of an uncultured archaeal lineage -MSBL1- from brine pools of the Red Sea.</title>
        <authorList>
            <person name="Mwirichia R."/>
            <person name="Alam I."/>
            <person name="Rashid M."/>
            <person name="Vinu M."/>
            <person name="Ba-Alawi W."/>
            <person name="Anthony Kamau A."/>
            <person name="Kamanda Ngugi D."/>
            <person name="Goker M."/>
            <person name="Klenk H.P."/>
            <person name="Bajic V."/>
            <person name="Stingl U."/>
        </authorList>
    </citation>
    <scope>NUCLEOTIDE SEQUENCE [LARGE SCALE GENOMIC DNA]</scope>
    <source>
        <strain evidence="7">SCGC-AAA259E22</strain>
    </source>
</reference>
<feature type="domain" description="FAD/NAD(P)-binding" evidence="6">
    <location>
        <begin position="4"/>
        <end position="317"/>
    </location>
</feature>
<comment type="similarity">
    <text evidence="1">Belongs to the class-I pyridine nucleotide-disulfide oxidoreductase family.</text>
</comment>
<dbReference type="EMBL" id="LHXP01000013">
    <property type="protein sequence ID" value="KXA93601.1"/>
    <property type="molecule type" value="Genomic_DNA"/>
</dbReference>
<dbReference type="PRINTS" id="PR00411">
    <property type="entry name" value="PNDRDTASEI"/>
</dbReference>
<dbReference type="InterPro" id="IPR036188">
    <property type="entry name" value="FAD/NAD-bd_sf"/>
</dbReference>
<accession>A0A133UHB5</accession>